<feature type="compositionally biased region" description="Basic and acidic residues" evidence="1">
    <location>
        <begin position="452"/>
        <end position="467"/>
    </location>
</feature>
<evidence type="ECO:0000256" key="1">
    <source>
        <dbReference type="SAM" id="MobiDB-lite"/>
    </source>
</evidence>
<feature type="region of interest" description="Disordered" evidence="1">
    <location>
        <begin position="327"/>
        <end position="386"/>
    </location>
</feature>
<accession>A0A1L9R8E7</accession>
<organism evidence="2 3">
    <name type="scientific">Aspergillus wentii DTO 134E9</name>
    <dbReference type="NCBI Taxonomy" id="1073089"/>
    <lineage>
        <taxon>Eukaryota</taxon>
        <taxon>Fungi</taxon>
        <taxon>Dikarya</taxon>
        <taxon>Ascomycota</taxon>
        <taxon>Pezizomycotina</taxon>
        <taxon>Eurotiomycetes</taxon>
        <taxon>Eurotiomycetidae</taxon>
        <taxon>Eurotiales</taxon>
        <taxon>Aspergillaceae</taxon>
        <taxon>Aspergillus</taxon>
        <taxon>Aspergillus subgen. Cremei</taxon>
    </lineage>
</organism>
<dbReference type="EMBL" id="KV878216">
    <property type="protein sequence ID" value="OJJ31174.1"/>
    <property type="molecule type" value="Genomic_DNA"/>
</dbReference>
<keyword evidence="3" id="KW-1185">Reference proteome</keyword>
<feature type="compositionally biased region" description="Basic and acidic residues" evidence="1">
    <location>
        <begin position="338"/>
        <end position="347"/>
    </location>
</feature>
<gene>
    <name evidence="2" type="ORF">ASPWEDRAFT_45135</name>
</gene>
<protein>
    <submittedName>
        <fullName evidence="2">Uncharacterized protein</fullName>
    </submittedName>
</protein>
<evidence type="ECO:0000313" key="2">
    <source>
        <dbReference type="EMBL" id="OJJ31174.1"/>
    </source>
</evidence>
<dbReference type="AlphaFoldDB" id="A0A1L9R8E7"/>
<dbReference type="RefSeq" id="XP_040684851.1">
    <property type="nucleotide sequence ID" value="XM_040836452.1"/>
</dbReference>
<dbReference type="Proteomes" id="UP000184383">
    <property type="component" value="Unassembled WGS sequence"/>
</dbReference>
<feature type="region of interest" description="Disordered" evidence="1">
    <location>
        <begin position="158"/>
        <end position="193"/>
    </location>
</feature>
<name>A0A1L9R8E7_ASPWE</name>
<feature type="region of interest" description="Disordered" evidence="1">
    <location>
        <begin position="206"/>
        <end position="230"/>
    </location>
</feature>
<sequence length="507" mass="56874">MSLKDLYQRFLADPRSVPVAADISLIYVTTTTRVDKADFVVNHLIKQQQKVVEKKSEKVIDVVEGPDSLCLDVETTLEFLSGGGAYLPSIDDNFLADRVVTFPTIHIVRFNSEKQIQQVRIYWEQASLLKQVEVIGSRARGWPIRDAIEQTRLIKSAVAEQPAPASSLPPAKEEHKEENNAFASPGKKHIKDPHAADSLVDLLSPEKDRSDPVRAPRAHSAAKPPPRDLGEIFVNHDDVDDDTLAATPSKKKNIAPKVGAGKNYLPSRIFDDDETVAAERGTQQIAYRTNPNRFDHFEIGGDNLDREIKVGSGRPMSTHAAQWNFESFSTPDKPKRKPQQEARHFGWSDEEPELYKTPPARPRVAQSRRDAETHFQMADEDSEQQPRIISSFGNRGMGLYKTHFHDVEEELARAESENKAPLSTVPQNRNGAGRKNDFDSHFTVGDSSPVDGKVDHENKPMGTDRLKAVKAMEPSWDTYDVSPKPTKAAPPQRRTLRNVNERSWDFA</sequence>
<dbReference type="STRING" id="1073089.A0A1L9R8E7"/>
<dbReference type="VEuPathDB" id="FungiDB:ASPWEDRAFT_45135"/>
<feature type="region of interest" description="Disordered" evidence="1">
    <location>
        <begin position="413"/>
        <end position="507"/>
    </location>
</feature>
<proteinExistence type="predicted"/>
<evidence type="ECO:0000313" key="3">
    <source>
        <dbReference type="Proteomes" id="UP000184383"/>
    </source>
</evidence>
<dbReference type="GeneID" id="63752300"/>
<reference evidence="3" key="1">
    <citation type="journal article" date="2017" name="Genome Biol.">
        <title>Comparative genomics reveals high biological diversity and specific adaptations in the industrially and medically important fungal genus Aspergillus.</title>
        <authorList>
            <person name="de Vries R.P."/>
            <person name="Riley R."/>
            <person name="Wiebenga A."/>
            <person name="Aguilar-Osorio G."/>
            <person name="Amillis S."/>
            <person name="Uchima C.A."/>
            <person name="Anderluh G."/>
            <person name="Asadollahi M."/>
            <person name="Askin M."/>
            <person name="Barry K."/>
            <person name="Battaglia E."/>
            <person name="Bayram O."/>
            <person name="Benocci T."/>
            <person name="Braus-Stromeyer S.A."/>
            <person name="Caldana C."/>
            <person name="Canovas D."/>
            <person name="Cerqueira G.C."/>
            <person name="Chen F."/>
            <person name="Chen W."/>
            <person name="Choi C."/>
            <person name="Clum A."/>
            <person name="Dos Santos R.A."/>
            <person name="Damasio A.R."/>
            <person name="Diallinas G."/>
            <person name="Emri T."/>
            <person name="Fekete E."/>
            <person name="Flipphi M."/>
            <person name="Freyberg S."/>
            <person name="Gallo A."/>
            <person name="Gournas C."/>
            <person name="Habgood R."/>
            <person name="Hainaut M."/>
            <person name="Harispe M.L."/>
            <person name="Henrissat B."/>
            <person name="Hilden K.S."/>
            <person name="Hope R."/>
            <person name="Hossain A."/>
            <person name="Karabika E."/>
            <person name="Karaffa L."/>
            <person name="Karanyi Z."/>
            <person name="Krasevec N."/>
            <person name="Kuo A."/>
            <person name="Kusch H."/>
            <person name="LaButti K."/>
            <person name="Lagendijk E.L."/>
            <person name="Lapidus A."/>
            <person name="Levasseur A."/>
            <person name="Lindquist E."/>
            <person name="Lipzen A."/>
            <person name="Logrieco A.F."/>
            <person name="MacCabe A."/>
            <person name="Maekelae M.R."/>
            <person name="Malavazi I."/>
            <person name="Melin P."/>
            <person name="Meyer V."/>
            <person name="Mielnichuk N."/>
            <person name="Miskei M."/>
            <person name="Molnar A.P."/>
            <person name="Mule G."/>
            <person name="Ngan C.Y."/>
            <person name="Orejas M."/>
            <person name="Orosz E."/>
            <person name="Ouedraogo J.P."/>
            <person name="Overkamp K.M."/>
            <person name="Park H.-S."/>
            <person name="Perrone G."/>
            <person name="Piumi F."/>
            <person name="Punt P.J."/>
            <person name="Ram A.F."/>
            <person name="Ramon A."/>
            <person name="Rauscher S."/>
            <person name="Record E."/>
            <person name="Riano-Pachon D.M."/>
            <person name="Robert V."/>
            <person name="Roehrig J."/>
            <person name="Ruller R."/>
            <person name="Salamov A."/>
            <person name="Salih N.S."/>
            <person name="Samson R.A."/>
            <person name="Sandor E."/>
            <person name="Sanguinetti M."/>
            <person name="Schuetze T."/>
            <person name="Sepcic K."/>
            <person name="Shelest E."/>
            <person name="Sherlock G."/>
            <person name="Sophianopoulou V."/>
            <person name="Squina F.M."/>
            <person name="Sun H."/>
            <person name="Susca A."/>
            <person name="Todd R.B."/>
            <person name="Tsang A."/>
            <person name="Unkles S.E."/>
            <person name="van de Wiele N."/>
            <person name="van Rossen-Uffink D."/>
            <person name="Oliveira J.V."/>
            <person name="Vesth T.C."/>
            <person name="Visser J."/>
            <person name="Yu J.-H."/>
            <person name="Zhou M."/>
            <person name="Andersen M.R."/>
            <person name="Archer D.B."/>
            <person name="Baker S.E."/>
            <person name="Benoit I."/>
            <person name="Brakhage A.A."/>
            <person name="Braus G.H."/>
            <person name="Fischer R."/>
            <person name="Frisvad J.C."/>
            <person name="Goldman G.H."/>
            <person name="Houbraken J."/>
            <person name="Oakley B."/>
            <person name="Pocsi I."/>
            <person name="Scazzocchio C."/>
            <person name="Seiboth B."/>
            <person name="vanKuyk P.A."/>
            <person name="Wortman J."/>
            <person name="Dyer P.S."/>
            <person name="Grigoriev I.V."/>
        </authorList>
    </citation>
    <scope>NUCLEOTIDE SEQUENCE [LARGE SCALE GENOMIC DNA]</scope>
    <source>
        <strain evidence="3">DTO 134E9</strain>
    </source>
</reference>
<dbReference type="OrthoDB" id="1162399at2759"/>